<reference evidence="2" key="1">
    <citation type="journal article" date="2020" name="Stud. Mycol.">
        <title>101 Dothideomycetes genomes: a test case for predicting lifestyles and emergence of pathogens.</title>
        <authorList>
            <person name="Haridas S."/>
            <person name="Albert R."/>
            <person name="Binder M."/>
            <person name="Bloem J."/>
            <person name="Labutti K."/>
            <person name="Salamov A."/>
            <person name="Andreopoulos B."/>
            <person name="Baker S."/>
            <person name="Barry K."/>
            <person name="Bills G."/>
            <person name="Bluhm B."/>
            <person name="Cannon C."/>
            <person name="Castanera R."/>
            <person name="Culley D."/>
            <person name="Daum C."/>
            <person name="Ezra D."/>
            <person name="Gonzalez J."/>
            <person name="Henrissat B."/>
            <person name="Kuo A."/>
            <person name="Liang C."/>
            <person name="Lipzen A."/>
            <person name="Lutzoni F."/>
            <person name="Magnuson J."/>
            <person name="Mondo S."/>
            <person name="Nolan M."/>
            <person name="Ohm R."/>
            <person name="Pangilinan J."/>
            <person name="Park H.-J."/>
            <person name="Ramirez L."/>
            <person name="Alfaro M."/>
            <person name="Sun H."/>
            <person name="Tritt A."/>
            <person name="Yoshinaga Y."/>
            <person name="Zwiers L.-H."/>
            <person name="Turgeon B."/>
            <person name="Goodwin S."/>
            <person name="Spatafora J."/>
            <person name="Crous P."/>
            <person name="Grigoriev I."/>
        </authorList>
    </citation>
    <scope>NUCLEOTIDE SEQUENCE</scope>
    <source>
        <strain evidence="2">CBS 110217</strain>
    </source>
</reference>
<sequence length="234" mass="26472">MKSVVSTALGLVGFAFALPAPEVIRVLPTNWQYNISSLKGPGCPDFGADTQTAYATRLTYGQNTMDGSEIYYWFVAYPYLRVNLDEEDHVWCETELSYIEFKDLDGKIKGDDYKLRLHKNGTRVIATYDLDEGVKATFKFTYDTGDDEIIDTVVWKGPLASGQYQKEDSSPNPQSPEMYKLPKCGEGKIKFRTDLYISGREGKFGYVASETTNGQYYGIQQGFSYDWEKCKDVS</sequence>
<name>A0A9P4HBY1_9PLEO</name>
<feature type="chain" id="PRO_5040222548" evidence="1">
    <location>
        <begin position="18"/>
        <end position="234"/>
    </location>
</feature>
<keyword evidence="3" id="KW-1185">Reference proteome</keyword>
<feature type="signal peptide" evidence="1">
    <location>
        <begin position="1"/>
        <end position="17"/>
    </location>
</feature>
<gene>
    <name evidence="2" type="ORF">EK21DRAFT_100259</name>
</gene>
<dbReference type="EMBL" id="ML978187">
    <property type="protein sequence ID" value="KAF2030785.1"/>
    <property type="molecule type" value="Genomic_DNA"/>
</dbReference>
<evidence type="ECO:0000313" key="2">
    <source>
        <dbReference type="EMBL" id="KAF2030785.1"/>
    </source>
</evidence>
<evidence type="ECO:0000313" key="3">
    <source>
        <dbReference type="Proteomes" id="UP000799777"/>
    </source>
</evidence>
<dbReference type="AlphaFoldDB" id="A0A9P4HBY1"/>
<dbReference type="OrthoDB" id="3735213at2759"/>
<organism evidence="2 3">
    <name type="scientific">Setomelanomma holmii</name>
    <dbReference type="NCBI Taxonomy" id="210430"/>
    <lineage>
        <taxon>Eukaryota</taxon>
        <taxon>Fungi</taxon>
        <taxon>Dikarya</taxon>
        <taxon>Ascomycota</taxon>
        <taxon>Pezizomycotina</taxon>
        <taxon>Dothideomycetes</taxon>
        <taxon>Pleosporomycetidae</taxon>
        <taxon>Pleosporales</taxon>
        <taxon>Pleosporineae</taxon>
        <taxon>Phaeosphaeriaceae</taxon>
        <taxon>Setomelanomma</taxon>
    </lineage>
</organism>
<proteinExistence type="predicted"/>
<comment type="caution">
    <text evidence="2">The sequence shown here is derived from an EMBL/GenBank/DDBJ whole genome shotgun (WGS) entry which is preliminary data.</text>
</comment>
<protein>
    <submittedName>
        <fullName evidence="2">Uncharacterized protein</fullName>
    </submittedName>
</protein>
<dbReference type="Proteomes" id="UP000799777">
    <property type="component" value="Unassembled WGS sequence"/>
</dbReference>
<keyword evidence="1" id="KW-0732">Signal</keyword>
<evidence type="ECO:0000256" key="1">
    <source>
        <dbReference type="SAM" id="SignalP"/>
    </source>
</evidence>
<accession>A0A9P4HBY1</accession>